<name>A0AAW3PAY8_9BURK</name>
<organism evidence="2 3">
    <name type="scientific">Burkholderia diffusa</name>
    <dbReference type="NCBI Taxonomy" id="488732"/>
    <lineage>
        <taxon>Bacteria</taxon>
        <taxon>Pseudomonadati</taxon>
        <taxon>Pseudomonadota</taxon>
        <taxon>Betaproteobacteria</taxon>
        <taxon>Burkholderiales</taxon>
        <taxon>Burkholderiaceae</taxon>
        <taxon>Burkholderia</taxon>
        <taxon>Burkholderia cepacia complex</taxon>
    </lineage>
</organism>
<gene>
    <name evidence="2" type="ORF">WL88_23465</name>
</gene>
<accession>A0AAW3PAY8</accession>
<sequence>MLSNRPAAAPVHGTAPRERRGAPRDPVAGAFGIRVCEFMPGICRRNVTESETTQPSCAARMDLPGDGEGAGQVGAGATRCCAAHAGERDEG</sequence>
<evidence type="ECO:0000256" key="1">
    <source>
        <dbReference type="SAM" id="MobiDB-lite"/>
    </source>
</evidence>
<evidence type="ECO:0000313" key="3">
    <source>
        <dbReference type="Proteomes" id="UP000063236"/>
    </source>
</evidence>
<dbReference type="Proteomes" id="UP000063236">
    <property type="component" value="Unassembled WGS sequence"/>
</dbReference>
<dbReference type="AlphaFoldDB" id="A0AAW3PAY8"/>
<reference evidence="2 3" key="1">
    <citation type="submission" date="2015-11" db="EMBL/GenBank/DDBJ databases">
        <title>Expanding the genomic diversity of Burkholderia species for the development of highly accurate diagnostics.</title>
        <authorList>
            <person name="Sahl J."/>
            <person name="Keim P."/>
            <person name="Wagner D."/>
        </authorList>
    </citation>
    <scope>NUCLEOTIDE SEQUENCE [LARGE SCALE GENOMIC DNA]</scope>
    <source>
        <strain evidence="2 3">MSMB378WGS</strain>
    </source>
</reference>
<dbReference type="EMBL" id="LPJV01000053">
    <property type="protein sequence ID" value="KWF47516.1"/>
    <property type="molecule type" value="Genomic_DNA"/>
</dbReference>
<feature type="region of interest" description="Disordered" evidence="1">
    <location>
        <begin position="1"/>
        <end position="26"/>
    </location>
</feature>
<evidence type="ECO:0000313" key="2">
    <source>
        <dbReference type="EMBL" id="KWF47516.1"/>
    </source>
</evidence>
<protein>
    <submittedName>
        <fullName evidence="2">Uncharacterized protein</fullName>
    </submittedName>
</protein>
<comment type="caution">
    <text evidence="2">The sequence shown here is derived from an EMBL/GenBank/DDBJ whole genome shotgun (WGS) entry which is preliminary data.</text>
</comment>
<proteinExistence type="predicted"/>